<evidence type="ECO:0000256" key="1">
    <source>
        <dbReference type="ARBA" id="ARBA00004651"/>
    </source>
</evidence>
<gene>
    <name evidence="9" type="ORF">CLV47_10846</name>
</gene>
<feature type="transmembrane region" description="Helical" evidence="7">
    <location>
        <begin position="239"/>
        <end position="261"/>
    </location>
</feature>
<evidence type="ECO:0000256" key="2">
    <source>
        <dbReference type="ARBA" id="ARBA00022448"/>
    </source>
</evidence>
<reference evidence="9 10" key="1">
    <citation type="submission" date="2018-03" db="EMBL/GenBank/DDBJ databases">
        <title>Genomic Encyclopedia of Archaeal and Bacterial Type Strains, Phase II (KMG-II): from individual species to whole genera.</title>
        <authorList>
            <person name="Goeker M."/>
        </authorList>
    </citation>
    <scope>NUCLEOTIDE SEQUENCE [LARGE SCALE GENOMIC DNA]</scope>
    <source>
        <strain evidence="9 10">DSM 100065</strain>
    </source>
</reference>
<keyword evidence="5 7" id="KW-1133">Transmembrane helix</keyword>
<accession>A0A2T0ZZM1</accession>
<protein>
    <submittedName>
        <fullName evidence="9">Peptide/nickel transport system permease protein</fullName>
    </submittedName>
</protein>
<dbReference type="RefSeq" id="WP_238145340.1">
    <property type="nucleotide sequence ID" value="NZ_PVUE01000008.1"/>
</dbReference>
<dbReference type="AlphaFoldDB" id="A0A2T0ZZM1"/>
<evidence type="ECO:0000256" key="4">
    <source>
        <dbReference type="ARBA" id="ARBA00022692"/>
    </source>
</evidence>
<keyword evidence="6 7" id="KW-0472">Membrane</keyword>
<dbReference type="Pfam" id="PF19300">
    <property type="entry name" value="BPD_transp_1_N"/>
    <property type="match status" value="1"/>
</dbReference>
<keyword evidence="4 7" id="KW-0812">Transmembrane</keyword>
<evidence type="ECO:0000259" key="8">
    <source>
        <dbReference type="PROSITE" id="PS50928"/>
    </source>
</evidence>
<keyword evidence="2 7" id="KW-0813">Transport</keyword>
<feature type="transmembrane region" description="Helical" evidence="7">
    <location>
        <begin position="181"/>
        <end position="197"/>
    </location>
</feature>
<keyword evidence="10" id="KW-1185">Reference proteome</keyword>
<dbReference type="InterPro" id="IPR035906">
    <property type="entry name" value="MetI-like_sf"/>
</dbReference>
<feature type="transmembrane region" description="Helical" evidence="7">
    <location>
        <begin position="281"/>
        <end position="307"/>
    </location>
</feature>
<dbReference type="GO" id="GO:0055085">
    <property type="term" value="P:transmembrane transport"/>
    <property type="evidence" value="ECO:0007669"/>
    <property type="project" value="InterPro"/>
</dbReference>
<feature type="domain" description="ABC transmembrane type-1" evidence="8">
    <location>
        <begin position="96"/>
        <end position="300"/>
    </location>
</feature>
<comment type="caution">
    <text evidence="9">The sequence shown here is derived from an EMBL/GenBank/DDBJ whole genome shotgun (WGS) entry which is preliminary data.</text>
</comment>
<feature type="transmembrane region" description="Helical" evidence="7">
    <location>
        <begin position="135"/>
        <end position="161"/>
    </location>
</feature>
<dbReference type="EMBL" id="PVUE01000008">
    <property type="protein sequence ID" value="PRZ41687.1"/>
    <property type="molecule type" value="Genomic_DNA"/>
</dbReference>
<keyword evidence="3" id="KW-1003">Cell membrane</keyword>
<evidence type="ECO:0000256" key="6">
    <source>
        <dbReference type="ARBA" id="ARBA00023136"/>
    </source>
</evidence>
<dbReference type="CDD" id="cd06261">
    <property type="entry name" value="TM_PBP2"/>
    <property type="match status" value="1"/>
</dbReference>
<dbReference type="GO" id="GO:0005886">
    <property type="term" value="C:plasma membrane"/>
    <property type="evidence" value="ECO:0007669"/>
    <property type="project" value="UniProtKB-SubCell"/>
</dbReference>
<dbReference type="Gene3D" id="1.10.3720.10">
    <property type="entry name" value="MetI-like"/>
    <property type="match status" value="1"/>
</dbReference>
<evidence type="ECO:0000313" key="9">
    <source>
        <dbReference type="EMBL" id="PRZ41687.1"/>
    </source>
</evidence>
<dbReference type="Proteomes" id="UP000237752">
    <property type="component" value="Unassembled WGS sequence"/>
</dbReference>
<evidence type="ECO:0000313" key="10">
    <source>
        <dbReference type="Proteomes" id="UP000237752"/>
    </source>
</evidence>
<dbReference type="PROSITE" id="PS50928">
    <property type="entry name" value="ABC_TM1"/>
    <property type="match status" value="1"/>
</dbReference>
<evidence type="ECO:0000256" key="5">
    <source>
        <dbReference type="ARBA" id="ARBA00022989"/>
    </source>
</evidence>
<evidence type="ECO:0000256" key="7">
    <source>
        <dbReference type="RuleBase" id="RU363032"/>
    </source>
</evidence>
<organism evidence="9 10">
    <name type="scientific">Antricoccus suffuscus</name>
    <dbReference type="NCBI Taxonomy" id="1629062"/>
    <lineage>
        <taxon>Bacteria</taxon>
        <taxon>Bacillati</taxon>
        <taxon>Actinomycetota</taxon>
        <taxon>Actinomycetes</taxon>
        <taxon>Geodermatophilales</taxon>
        <taxon>Antricoccaceae</taxon>
        <taxon>Antricoccus</taxon>
    </lineage>
</organism>
<comment type="similarity">
    <text evidence="7">Belongs to the binding-protein-dependent transport system permease family.</text>
</comment>
<comment type="subcellular location">
    <subcellularLocation>
        <location evidence="1 7">Cell membrane</location>
        <topology evidence="1 7">Multi-pass membrane protein</topology>
    </subcellularLocation>
</comment>
<dbReference type="SUPFAM" id="SSF161098">
    <property type="entry name" value="MetI-like"/>
    <property type="match status" value="1"/>
</dbReference>
<proteinExistence type="inferred from homology"/>
<name>A0A2T0ZZM1_9ACTN</name>
<dbReference type="InterPro" id="IPR045621">
    <property type="entry name" value="BPD_transp_1_N"/>
</dbReference>
<dbReference type="PANTHER" id="PTHR43163">
    <property type="entry name" value="DIPEPTIDE TRANSPORT SYSTEM PERMEASE PROTEIN DPPB-RELATED"/>
    <property type="match status" value="1"/>
</dbReference>
<dbReference type="PANTHER" id="PTHR43163:SF6">
    <property type="entry name" value="DIPEPTIDE TRANSPORT SYSTEM PERMEASE PROTEIN DPPB-RELATED"/>
    <property type="match status" value="1"/>
</dbReference>
<sequence>MMFRLIAKRVLVGILILWVISVVIFLATQTLPGDAAQAILGRQATPDRLAALREQLHLNESPISQYFKWLGGVFTLDFGSSLSNGRAVTTVIGPLFLNSLVLMAAAAIVSTPIALALGAWSALRRDKLVDHVTSSATLIFAAVPEFVVGMILVIVFATGALRILPAVYVGTGPAWGNPTQLILPVVTLVLSVGPYIVRSMRATMLEVLESQYVQQARLKGLSERTVLLRHALPNAVGPVVQVIALQLAYLMGGAVVIEFLFRYPGIGNALIDAVRNRDLPVIQALTLIIATVYIVVNLIADIISLVANPKVRTAAR</sequence>
<dbReference type="Pfam" id="PF00528">
    <property type="entry name" value="BPD_transp_1"/>
    <property type="match status" value="1"/>
</dbReference>
<evidence type="ECO:0000256" key="3">
    <source>
        <dbReference type="ARBA" id="ARBA00022475"/>
    </source>
</evidence>
<feature type="transmembrane region" description="Helical" evidence="7">
    <location>
        <begin position="100"/>
        <end position="123"/>
    </location>
</feature>
<dbReference type="InterPro" id="IPR000515">
    <property type="entry name" value="MetI-like"/>
</dbReference>